<evidence type="ECO:0000256" key="4">
    <source>
        <dbReference type="ARBA" id="ARBA00023163"/>
    </source>
</evidence>
<dbReference type="Gene3D" id="1.10.10.10">
    <property type="entry name" value="Winged helix-like DNA-binding domain superfamily/Winged helix DNA-binding domain"/>
    <property type="match status" value="1"/>
</dbReference>
<reference evidence="6 7" key="1">
    <citation type="submission" date="2017-06" db="EMBL/GenBank/DDBJ databases">
        <title>Novel microbial phyla capable of carbon fixation and sulfur reduction in deep-sea sediments.</title>
        <authorList>
            <person name="Huang J."/>
            <person name="Baker B."/>
            <person name="Wang Y."/>
        </authorList>
    </citation>
    <scope>NUCLEOTIDE SEQUENCE [LARGE SCALE GENOMIC DNA]</scope>
    <source>
        <strain evidence="6">B3_TA06</strain>
    </source>
</reference>
<dbReference type="PROSITE" id="PS50944">
    <property type="entry name" value="HTH_DTXR"/>
    <property type="match status" value="1"/>
</dbReference>
<dbReference type="Pfam" id="PF02742">
    <property type="entry name" value="Fe_dep_repr_C"/>
    <property type="match status" value="1"/>
</dbReference>
<dbReference type="GO" id="GO:0046983">
    <property type="term" value="F:protein dimerization activity"/>
    <property type="evidence" value="ECO:0007669"/>
    <property type="project" value="InterPro"/>
</dbReference>
<dbReference type="EMBL" id="NJBO01000002">
    <property type="protein sequence ID" value="TKJ43932.1"/>
    <property type="molecule type" value="Genomic_DNA"/>
</dbReference>
<keyword evidence="3" id="KW-0238">DNA-binding</keyword>
<dbReference type="SUPFAM" id="SSF46785">
    <property type="entry name" value="Winged helix' DNA-binding domain"/>
    <property type="match status" value="1"/>
</dbReference>
<evidence type="ECO:0000256" key="1">
    <source>
        <dbReference type="ARBA" id="ARBA00007871"/>
    </source>
</evidence>
<dbReference type="InterPro" id="IPR022687">
    <property type="entry name" value="HTH_DTXR"/>
</dbReference>
<dbReference type="Pfam" id="PF01325">
    <property type="entry name" value="Fe_dep_repress"/>
    <property type="match status" value="1"/>
</dbReference>
<dbReference type="Proteomes" id="UP000317778">
    <property type="component" value="Unassembled WGS sequence"/>
</dbReference>
<name>A0A532V9V5_UNCT6</name>
<proteinExistence type="inferred from homology"/>
<accession>A0A532V9V5</accession>
<dbReference type="InterPro" id="IPR022689">
    <property type="entry name" value="Iron_dep_repressor"/>
</dbReference>
<keyword evidence="4" id="KW-0804">Transcription</keyword>
<evidence type="ECO:0000256" key="2">
    <source>
        <dbReference type="ARBA" id="ARBA00023015"/>
    </source>
</evidence>
<comment type="similarity">
    <text evidence="1">Belongs to the DtxR/MntR family.</text>
</comment>
<sequence length="144" mass="16502">MTALTEGLQDYIEAILLCSAEHKFVRTKHLAEKLGVKSPSVNAAVKELARLGFVEHESYGYIELTAEGRRQAECIYSRHKILYRFFAKTLSLPNDLAEDTACGIEHHLDELTLKKITKLLDFLEQKMKQSEEFTSELRKTLDNE</sequence>
<gene>
    <name evidence="6" type="ORF">CEE36_02105</name>
</gene>
<dbReference type="PANTHER" id="PTHR33238">
    <property type="entry name" value="IRON (METAL) DEPENDENT REPRESSOR, DTXR FAMILY"/>
    <property type="match status" value="1"/>
</dbReference>
<dbReference type="AlphaFoldDB" id="A0A532V9V5"/>
<dbReference type="SUPFAM" id="SSF47979">
    <property type="entry name" value="Iron-dependent repressor protein, dimerization domain"/>
    <property type="match status" value="1"/>
</dbReference>
<dbReference type="InterPro" id="IPR036421">
    <property type="entry name" value="Fe_dep_repressor_sf"/>
</dbReference>
<dbReference type="InterPro" id="IPR036390">
    <property type="entry name" value="WH_DNA-bd_sf"/>
</dbReference>
<dbReference type="GO" id="GO:0003700">
    <property type="term" value="F:DNA-binding transcription factor activity"/>
    <property type="evidence" value="ECO:0007669"/>
    <property type="project" value="InterPro"/>
</dbReference>
<dbReference type="GO" id="GO:0046914">
    <property type="term" value="F:transition metal ion binding"/>
    <property type="evidence" value="ECO:0007669"/>
    <property type="project" value="InterPro"/>
</dbReference>
<dbReference type="Gene3D" id="1.10.60.10">
    <property type="entry name" value="Iron dependent repressor, metal binding and dimerisation domain"/>
    <property type="match status" value="1"/>
</dbReference>
<keyword evidence="2" id="KW-0805">Transcription regulation</keyword>
<evidence type="ECO:0000259" key="5">
    <source>
        <dbReference type="PROSITE" id="PS50944"/>
    </source>
</evidence>
<evidence type="ECO:0000313" key="6">
    <source>
        <dbReference type="EMBL" id="TKJ43932.1"/>
    </source>
</evidence>
<protein>
    <recommendedName>
        <fullName evidence="5">HTH dtxR-type domain-containing protein</fullName>
    </recommendedName>
</protein>
<dbReference type="PANTHER" id="PTHR33238:SF7">
    <property type="entry name" value="IRON-DEPENDENT TRANSCRIPTIONAL REGULATOR"/>
    <property type="match status" value="1"/>
</dbReference>
<dbReference type="InterPro" id="IPR036388">
    <property type="entry name" value="WH-like_DNA-bd_sf"/>
</dbReference>
<comment type="caution">
    <text evidence="6">The sequence shown here is derived from an EMBL/GenBank/DDBJ whole genome shotgun (WGS) entry which is preliminary data.</text>
</comment>
<dbReference type="GO" id="GO:0003677">
    <property type="term" value="F:DNA binding"/>
    <property type="evidence" value="ECO:0007669"/>
    <property type="project" value="UniProtKB-KW"/>
</dbReference>
<feature type="domain" description="HTH dtxR-type" evidence="5">
    <location>
        <begin position="1"/>
        <end position="65"/>
    </location>
</feature>
<dbReference type="SMART" id="SM00529">
    <property type="entry name" value="HTH_DTXR"/>
    <property type="match status" value="1"/>
</dbReference>
<evidence type="ECO:0000256" key="3">
    <source>
        <dbReference type="ARBA" id="ARBA00023125"/>
    </source>
</evidence>
<dbReference type="InterPro" id="IPR050536">
    <property type="entry name" value="DtxR_MntR_Metal-Reg"/>
</dbReference>
<dbReference type="InterPro" id="IPR001367">
    <property type="entry name" value="Fe_dep_repressor"/>
</dbReference>
<evidence type="ECO:0000313" key="7">
    <source>
        <dbReference type="Proteomes" id="UP000317778"/>
    </source>
</evidence>
<organism evidence="6 7">
    <name type="scientific">candidate division TA06 bacterium B3_TA06</name>
    <dbReference type="NCBI Taxonomy" id="2012487"/>
    <lineage>
        <taxon>Bacteria</taxon>
        <taxon>Bacteria division TA06</taxon>
    </lineage>
</organism>